<evidence type="ECO:0000313" key="2">
    <source>
        <dbReference type="Proteomes" id="UP001589628"/>
    </source>
</evidence>
<dbReference type="Proteomes" id="UP001589628">
    <property type="component" value="Unassembled WGS sequence"/>
</dbReference>
<dbReference type="InterPro" id="IPR029063">
    <property type="entry name" value="SAM-dependent_MTases_sf"/>
</dbReference>
<keyword evidence="2" id="KW-1185">Reference proteome</keyword>
<comment type="caution">
    <text evidence="1">The sequence shown here is derived from an EMBL/GenBank/DDBJ whole genome shotgun (WGS) entry which is preliminary data.</text>
</comment>
<protein>
    <submittedName>
        <fullName evidence="1">Nucleoside-diphosphate sugar epimerase/dehydratase</fullName>
    </submittedName>
</protein>
<dbReference type="EMBL" id="JBHLZN010000005">
    <property type="protein sequence ID" value="MFB9887610.1"/>
    <property type="molecule type" value="Genomic_DNA"/>
</dbReference>
<organism evidence="1 2">
    <name type="scientific">Balneatrix alpica</name>
    <dbReference type="NCBI Taxonomy" id="75684"/>
    <lineage>
        <taxon>Bacteria</taxon>
        <taxon>Pseudomonadati</taxon>
        <taxon>Pseudomonadota</taxon>
        <taxon>Gammaproteobacteria</taxon>
        <taxon>Oceanospirillales</taxon>
        <taxon>Balneatrichaceae</taxon>
        <taxon>Balneatrix</taxon>
    </lineage>
</organism>
<accession>A0ABV5ZFK7</accession>
<proteinExistence type="predicted"/>
<dbReference type="RefSeq" id="WP_027312765.1">
    <property type="nucleotide sequence ID" value="NZ_JBHLZN010000005.1"/>
</dbReference>
<name>A0ABV5ZFK7_9GAMM</name>
<dbReference type="Gene3D" id="3.40.50.720">
    <property type="entry name" value="NAD(P)-binding Rossmann-like Domain"/>
    <property type="match status" value="1"/>
</dbReference>
<sequence>MIYIYGAGEGGEKCLKYYRFSEEVLGFIDSDIGKVGSFFLGKPVLSINDVPKKGVSIIVASSYYSEIVKDLTLQGFERDSIRIFPAVL</sequence>
<reference evidence="1 2" key="1">
    <citation type="submission" date="2024-09" db="EMBL/GenBank/DDBJ databases">
        <authorList>
            <person name="Sun Q."/>
            <person name="Mori K."/>
        </authorList>
    </citation>
    <scope>NUCLEOTIDE SEQUENCE [LARGE SCALE GENOMIC DNA]</scope>
    <source>
        <strain evidence="1 2">ATCC 51285</strain>
    </source>
</reference>
<gene>
    <name evidence="1" type="ORF">ACFFLH_14405</name>
</gene>
<evidence type="ECO:0000313" key="1">
    <source>
        <dbReference type="EMBL" id="MFB9887610.1"/>
    </source>
</evidence>
<dbReference type="SUPFAM" id="SSF53335">
    <property type="entry name" value="S-adenosyl-L-methionine-dependent methyltransferases"/>
    <property type="match status" value="1"/>
</dbReference>